<organism evidence="1 2">
    <name type="scientific">Dallia pectoralis</name>
    <name type="common">Alaska blackfish</name>
    <dbReference type="NCBI Taxonomy" id="75939"/>
    <lineage>
        <taxon>Eukaryota</taxon>
        <taxon>Metazoa</taxon>
        <taxon>Chordata</taxon>
        <taxon>Craniata</taxon>
        <taxon>Vertebrata</taxon>
        <taxon>Euteleostomi</taxon>
        <taxon>Actinopterygii</taxon>
        <taxon>Neopterygii</taxon>
        <taxon>Teleostei</taxon>
        <taxon>Protacanthopterygii</taxon>
        <taxon>Esociformes</taxon>
        <taxon>Umbridae</taxon>
        <taxon>Dallia</taxon>
    </lineage>
</organism>
<dbReference type="Proteomes" id="UP001157502">
    <property type="component" value="Chromosome 32"/>
</dbReference>
<name>A0ACC2F8J2_DALPE</name>
<keyword evidence="2" id="KW-1185">Reference proteome</keyword>
<comment type="caution">
    <text evidence="1">The sequence shown here is derived from an EMBL/GenBank/DDBJ whole genome shotgun (WGS) entry which is preliminary data.</text>
</comment>
<gene>
    <name evidence="1" type="ORF">DPEC_G00329180</name>
</gene>
<proteinExistence type="predicted"/>
<accession>A0ACC2F8J2</accession>
<reference evidence="1" key="1">
    <citation type="submission" date="2021-05" db="EMBL/GenBank/DDBJ databases">
        <authorList>
            <person name="Pan Q."/>
            <person name="Jouanno E."/>
            <person name="Zahm M."/>
            <person name="Klopp C."/>
            <person name="Cabau C."/>
            <person name="Louis A."/>
            <person name="Berthelot C."/>
            <person name="Parey E."/>
            <person name="Roest Crollius H."/>
            <person name="Montfort J."/>
            <person name="Robinson-Rechavi M."/>
            <person name="Bouchez O."/>
            <person name="Lampietro C."/>
            <person name="Lopez Roques C."/>
            <person name="Donnadieu C."/>
            <person name="Postlethwait J."/>
            <person name="Bobe J."/>
            <person name="Dillon D."/>
            <person name="Chandos A."/>
            <person name="von Hippel F."/>
            <person name="Guiguen Y."/>
        </authorList>
    </citation>
    <scope>NUCLEOTIDE SEQUENCE</scope>
    <source>
        <strain evidence="1">YG-Jan2019</strain>
    </source>
</reference>
<evidence type="ECO:0000313" key="2">
    <source>
        <dbReference type="Proteomes" id="UP001157502"/>
    </source>
</evidence>
<evidence type="ECO:0000313" key="1">
    <source>
        <dbReference type="EMBL" id="KAJ7987697.1"/>
    </source>
</evidence>
<protein>
    <submittedName>
        <fullName evidence="1">Uncharacterized protein</fullName>
    </submittedName>
</protein>
<sequence>MVDRDARTKDGADKGKRALRFCGDQYNATPKPRPFIPKEELMSQWRMAVTASEAGTQAATQRYGHSRAIDRTLDEKPCQSANQTSSSSTETFYQGDVYRGRPRQSSKSGFRMVPNGKRALSGFSETVDMQGLDL</sequence>
<dbReference type="EMBL" id="CM055759">
    <property type="protein sequence ID" value="KAJ7987697.1"/>
    <property type="molecule type" value="Genomic_DNA"/>
</dbReference>